<reference evidence="1" key="1">
    <citation type="journal article" date="2020" name="Nature">
        <title>Giant virus diversity and host interactions through global metagenomics.</title>
        <authorList>
            <person name="Schulz F."/>
            <person name="Roux S."/>
            <person name="Paez-Espino D."/>
            <person name="Jungbluth S."/>
            <person name="Walsh D.A."/>
            <person name="Denef V.J."/>
            <person name="McMahon K.D."/>
            <person name="Konstantinidis K.T."/>
            <person name="Eloe-Fadrosh E.A."/>
            <person name="Kyrpides N.C."/>
            <person name="Woyke T."/>
        </authorList>
    </citation>
    <scope>NUCLEOTIDE SEQUENCE</scope>
    <source>
        <strain evidence="1">GVMAG-M-3300021354-14</strain>
    </source>
</reference>
<sequence length="179" mass="20397">MDCSSVTCECPHASWCRGGIFCYCDHDPQRCAGIRQIPSDATVCCTICQRDPVDARAGALYCMSCYTAIQFQCPSQSNCRLFPKGMCTMMHGLTDDRPRCSCGRFRNREHSHCWYCFERRKKIFAQHPCKYASNCRYGDECMNMHNIHDPRPICGGCDSMTDGRELCRVCANQRALLTK</sequence>
<dbReference type="EMBL" id="MN739448">
    <property type="protein sequence ID" value="QHT04986.1"/>
    <property type="molecule type" value="Genomic_DNA"/>
</dbReference>
<organism evidence="1">
    <name type="scientific">viral metagenome</name>
    <dbReference type="NCBI Taxonomy" id="1070528"/>
    <lineage>
        <taxon>unclassified sequences</taxon>
        <taxon>metagenomes</taxon>
        <taxon>organismal metagenomes</taxon>
    </lineage>
</organism>
<proteinExistence type="predicted"/>
<name>A0A6C0CJM9_9ZZZZ</name>
<evidence type="ECO:0000313" key="1">
    <source>
        <dbReference type="EMBL" id="QHT04986.1"/>
    </source>
</evidence>
<accession>A0A6C0CJM9</accession>
<protein>
    <submittedName>
        <fullName evidence="1">Uncharacterized protein</fullName>
    </submittedName>
</protein>
<dbReference type="AlphaFoldDB" id="A0A6C0CJM9"/>